<sequence length="252" mass="29031">MSKRKNNHSNDQLEVFTDTSVLFNFALDVQQHRADELLVHHECIVVASDTVKREFEGVMERRQRIHTQLLPYIKRNEVQHFEPENPDSLTPNDWGYVQDFRDTLSELKPAEAAHRVQERNRQLKQGYREIFEFDSPYVILVQVPSRDASLLGNLSGIVQNDADARILCDAVEWRRDGGSGLFLTSDTGDMLADTAEDENESEESSELPDSFVSFLSGDSRSLPQKINDAIQRRYDECCYLDIHSIDSFLDQY</sequence>
<dbReference type="GeneID" id="71930168"/>
<dbReference type="Pfam" id="PF26507">
    <property type="entry name" value="DUF8169"/>
    <property type="match status" value="1"/>
</dbReference>
<name>A0A8U0AA91_9EURY</name>
<gene>
    <name evidence="1" type="ORF">MW046_18935</name>
</gene>
<reference evidence="1" key="1">
    <citation type="submission" date="2022-04" db="EMBL/GenBank/DDBJ databases">
        <title>Halocatena sp. nov., isolated from a salt lake.</title>
        <authorList>
            <person name="Cui H.-L."/>
        </authorList>
    </citation>
    <scope>NUCLEOTIDE SEQUENCE</scope>
    <source>
        <strain evidence="1">AD-1</strain>
        <plasmid evidence="1">unnamed4</plasmid>
    </source>
</reference>
<keyword evidence="2" id="KW-1185">Reference proteome</keyword>
<dbReference type="RefSeq" id="WP_247995997.1">
    <property type="nucleotide sequence ID" value="NZ_CP096023.1"/>
</dbReference>
<dbReference type="EMBL" id="CP096023">
    <property type="protein sequence ID" value="UPM45348.1"/>
    <property type="molecule type" value="Genomic_DNA"/>
</dbReference>
<protein>
    <submittedName>
        <fullName evidence="1">Uncharacterized protein</fullName>
    </submittedName>
</protein>
<accession>A0A8U0AA91</accession>
<dbReference type="Proteomes" id="UP000831768">
    <property type="component" value="Plasmid unnamed4"/>
</dbReference>
<geneLocation type="plasmid" evidence="1 2">
    <name>unnamed4</name>
</geneLocation>
<evidence type="ECO:0000313" key="1">
    <source>
        <dbReference type="EMBL" id="UPM45348.1"/>
    </source>
</evidence>
<dbReference type="KEGG" id="haad:MW046_18935"/>
<keyword evidence="1" id="KW-0614">Plasmid</keyword>
<organism evidence="1 2">
    <name type="scientific">Halocatena salina</name>
    <dbReference type="NCBI Taxonomy" id="2934340"/>
    <lineage>
        <taxon>Archaea</taxon>
        <taxon>Methanobacteriati</taxon>
        <taxon>Methanobacteriota</taxon>
        <taxon>Stenosarchaea group</taxon>
        <taxon>Halobacteria</taxon>
        <taxon>Halobacteriales</taxon>
        <taxon>Natronomonadaceae</taxon>
        <taxon>Halocatena</taxon>
    </lineage>
</organism>
<evidence type="ECO:0000313" key="2">
    <source>
        <dbReference type="Proteomes" id="UP000831768"/>
    </source>
</evidence>
<proteinExistence type="predicted"/>
<dbReference type="InterPro" id="IPR058482">
    <property type="entry name" value="DUF8169"/>
</dbReference>
<dbReference type="AlphaFoldDB" id="A0A8U0AA91"/>